<feature type="region of interest" description="Disordered" evidence="1">
    <location>
        <begin position="53"/>
        <end position="76"/>
    </location>
</feature>
<sequence length="272" mass="31815">MQIITGSENYSMGKKRNVPNLAASRLKVEVKDELGDNDVLVARDRLKGALRELLQHSDSGSSAESSEESSSQEYKPQIKKFRESMIPSKTMRYQQAKKMRRRRQAPMDTAFHHSYVMKLFDRSVDLAQFQEDTPLYPICRAWMANQPRNPNLVPKIRSPSPEVLNEVNANNTLFDSDSDVHDVYSLPAPLPREEVWPRNRVPSPITLPKEELHLDYERHTPKSREVLMRDHINHWTLVRKKWHQRAHNNEQRFEQSANILGTMFRRAQTEFE</sequence>
<protein>
    <submittedName>
        <fullName evidence="3">Protein lin-37 homolog isoform X1</fullName>
    </submittedName>
</protein>
<dbReference type="GeneID" id="107226422"/>
<proteinExistence type="predicted"/>
<reference evidence="3" key="1">
    <citation type="submission" date="2025-08" db="UniProtKB">
        <authorList>
            <consortium name="RefSeq"/>
        </authorList>
    </citation>
    <scope>IDENTIFICATION</scope>
    <source>
        <tissue evidence="3">Thorax and Abdomen</tissue>
    </source>
</reference>
<feature type="compositionally biased region" description="Low complexity" evidence="1">
    <location>
        <begin position="57"/>
        <end position="73"/>
    </location>
</feature>
<evidence type="ECO:0000313" key="2">
    <source>
        <dbReference type="Proteomes" id="UP000829291"/>
    </source>
</evidence>
<evidence type="ECO:0000313" key="3">
    <source>
        <dbReference type="RefSeq" id="XP_046589315.1"/>
    </source>
</evidence>
<keyword evidence="2" id="KW-1185">Reference proteome</keyword>
<accession>A0ABM3FMS0</accession>
<dbReference type="Pfam" id="PF15306">
    <property type="entry name" value="LIN37"/>
    <property type="match status" value="1"/>
</dbReference>
<dbReference type="Proteomes" id="UP000829291">
    <property type="component" value="Chromosome 3"/>
</dbReference>
<name>A0ABM3FMS0_NEOLC</name>
<dbReference type="RefSeq" id="XP_046589315.1">
    <property type="nucleotide sequence ID" value="XM_046733359.1"/>
</dbReference>
<dbReference type="PANTHER" id="PTHR31336">
    <property type="entry name" value="LIN37 HOMOLOG"/>
    <property type="match status" value="1"/>
</dbReference>
<dbReference type="PANTHER" id="PTHR31336:SF3">
    <property type="entry name" value="PROTEIN LIN-37 HOMOLOG"/>
    <property type="match status" value="1"/>
</dbReference>
<dbReference type="InterPro" id="IPR028226">
    <property type="entry name" value="LIN37"/>
</dbReference>
<gene>
    <name evidence="3" type="primary">LOC107226422</name>
</gene>
<evidence type="ECO:0000256" key="1">
    <source>
        <dbReference type="SAM" id="MobiDB-lite"/>
    </source>
</evidence>
<organism evidence="2 3">
    <name type="scientific">Neodiprion lecontei</name>
    <name type="common">Redheaded pine sawfly</name>
    <dbReference type="NCBI Taxonomy" id="441921"/>
    <lineage>
        <taxon>Eukaryota</taxon>
        <taxon>Metazoa</taxon>
        <taxon>Ecdysozoa</taxon>
        <taxon>Arthropoda</taxon>
        <taxon>Hexapoda</taxon>
        <taxon>Insecta</taxon>
        <taxon>Pterygota</taxon>
        <taxon>Neoptera</taxon>
        <taxon>Endopterygota</taxon>
        <taxon>Hymenoptera</taxon>
        <taxon>Tenthredinoidea</taxon>
        <taxon>Diprionidae</taxon>
        <taxon>Diprioninae</taxon>
        <taxon>Neodiprion</taxon>
    </lineage>
</organism>